<keyword evidence="2" id="KW-0378">Hydrolase</keyword>
<dbReference type="InterPro" id="IPR006379">
    <property type="entry name" value="HAD-SF_hydro_IIB"/>
</dbReference>
<organism evidence="4 5">
    <name type="scientific">Sulfitobacter marinus</name>
    <dbReference type="NCBI Taxonomy" id="394264"/>
    <lineage>
        <taxon>Bacteria</taxon>
        <taxon>Pseudomonadati</taxon>
        <taxon>Pseudomonadota</taxon>
        <taxon>Alphaproteobacteria</taxon>
        <taxon>Rhodobacterales</taxon>
        <taxon>Roseobacteraceae</taxon>
        <taxon>Sulfitobacter</taxon>
    </lineage>
</organism>
<dbReference type="InterPro" id="IPR006381">
    <property type="entry name" value="HAD-SF-IIB-MPGP"/>
</dbReference>
<dbReference type="RefSeq" id="WP_093917402.1">
    <property type="nucleotide sequence ID" value="NZ_FPAJ01000006.1"/>
</dbReference>
<dbReference type="EMBL" id="FPAJ01000006">
    <property type="protein sequence ID" value="SFT11319.1"/>
    <property type="molecule type" value="Genomic_DNA"/>
</dbReference>
<accession>A0A1I6VCB7</accession>
<evidence type="ECO:0000256" key="1">
    <source>
        <dbReference type="ARBA" id="ARBA00022723"/>
    </source>
</evidence>
<dbReference type="GO" id="GO:0051479">
    <property type="term" value="P:mannosylglycerate biosynthetic process"/>
    <property type="evidence" value="ECO:0007669"/>
    <property type="project" value="InterPro"/>
</dbReference>
<dbReference type="Pfam" id="PF08282">
    <property type="entry name" value="Hydrolase_3"/>
    <property type="match status" value="1"/>
</dbReference>
<dbReference type="SFLD" id="SFLDG01140">
    <property type="entry name" value="C2.B:_Phosphomannomutase_and_P"/>
    <property type="match status" value="1"/>
</dbReference>
<dbReference type="GO" id="GO:0050531">
    <property type="term" value="F:mannosyl-3-phosphoglycerate phosphatase activity"/>
    <property type="evidence" value="ECO:0007669"/>
    <property type="project" value="InterPro"/>
</dbReference>
<sequence>MSPMFAIPILVFTDLDGTLIDHASYDASAAGPALDALRACGGGLIMASSKTGPEIARIRDALGWVGFPAIVENGAGLLSAGEMGQGDAAQYKALRGVLDKAPQDLRQGFCGFGDMSVAEVAAVTGLAQTDAALAKQRAFSEPGLWEGTDPQLKQFLSYLAGQRVTAREGGRFLTLSFGQTKADRMADLIAEFNPAHTVALGDAPNDVEMLQAADTGVIVANPHRVALPRLPGEETSRIIRTKLPGPQGWNAAILELLLELKLR</sequence>
<name>A0A1I6VCB7_9RHOB</name>
<evidence type="ECO:0000256" key="3">
    <source>
        <dbReference type="ARBA" id="ARBA00022842"/>
    </source>
</evidence>
<evidence type="ECO:0000313" key="5">
    <source>
        <dbReference type="Proteomes" id="UP000199239"/>
    </source>
</evidence>
<dbReference type="SFLD" id="SFLDG01142">
    <property type="entry name" value="C2.B.2:_Mannosyl-3-phosphoglyc"/>
    <property type="match status" value="1"/>
</dbReference>
<keyword evidence="1" id="KW-0479">Metal-binding</keyword>
<dbReference type="Gene3D" id="3.40.50.1000">
    <property type="entry name" value="HAD superfamily/HAD-like"/>
    <property type="match status" value="1"/>
</dbReference>
<dbReference type="SUPFAM" id="SSF56784">
    <property type="entry name" value="HAD-like"/>
    <property type="match status" value="1"/>
</dbReference>
<dbReference type="GO" id="GO:0000287">
    <property type="term" value="F:magnesium ion binding"/>
    <property type="evidence" value="ECO:0007669"/>
    <property type="project" value="TreeGrafter"/>
</dbReference>
<dbReference type="Proteomes" id="UP000199239">
    <property type="component" value="Unassembled WGS sequence"/>
</dbReference>
<dbReference type="PANTHER" id="PTHR10000">
    <property type="entry name" value="PHOSPHOSERINE PHOSPHATASE"/>
    <property type="match status" value="1"/>
</dbReference>
<dbReference type="AlphaFoldDB" id="A0A1I6VCB7"/>
<dbReference type="Gene3D" id="3.30.980.20">
    <property type="entry name" value="Putative mannosyl-3-phosphoglycerate phosphatase, domain 2"/>
    <property type="match status" value="1"/>
</dbReference>
<dbReference type="PANTHER" id="PTHR10000:SF8">
    <property type="entry name" value="HAD SUPERFAMILY HYDROLASE-LIKE, TYPE 3"/>
    <property type="match status" value="1"/>
</dbReference>
<reference evidence="5" key="1">
    <citation type="submission" date="2016-10" db="EMBL/GenBank/DDBJ databases">
        <authorList>
            <person name="Varghese N."/>
            <person name="Submissions S."/>
        </authorList>
    </citation>
    <scope>NUCLEOTIDE SEQUENCE [LARGE SCALE GENOMIC DNA]</scope>
    <source>
        <strain evidence="5">DSM 23422</strain>
    </source>
</reference>
<keyword evidence="5" id="KW-1185">Reference proteome</keyword>
<dbReference type="NCBIfam" id="TIGR01484">
    <property type="entry name" value="HAD-SF-IIB"/>
    <property type="match status" value="1"/>
</dbReference>
<dbReference type="InterPro" id="IPR036412">
    <property type="entry name" value="HAD-like_sf"/>
</dbReference>
<gene>
    <name evidence="4" type="ORF">SAMN04488040_3217</name>
</gene>
<dbReference type="STRING" id="394264.SAMN04488040_3217"/>
<protein>
    <submittedName>
        <fullName evidence="4">Mannosyl-3-phosphoglycerate phosphatase</fullName>
    </submittedName>
</protein>
<dbReference type="SFLD" id="SFLDS00003">
    <property type="entry name" value="Haloacid_Dehalogenase"/>
    <property type="match status" value="1"/>
</dbReference>
<evidence type="ECO:0000313" key="4">
    <source>
        <dbReference type="EMBL" id="SFT11319.1"/>
    </source>
</evidence>
<keyword evidence="3" id="KW-0460">Magnesium</keyword>
<dbReference type="OrthoDB" id="193379at2"/>
<proteinExistence type="predicted"/>
<evidence type="ECO:0000256" key="2">
    <source>
        <dbReference type="ARBA" id="ARBA00022801"/>
    </source>
</evidence>
<dbReference type="InterPro" id="IPR023214">
    <property type="entry name" value="HAD_sf"/>
</dbReference>
<dbReference type="GO" id="GO:0005829">
    <property type="term" value="C:cytosol"/>
    <property type="evidence" value="ECO:0007669"/>
    <property type="project" value="TreeGrafter"/>
</dbReference>